<name>A0A8H3EK42_9LECA</name>
<dbReference type="AlphaFoldDB" id="A0A8H3EK42"/>
<dbReference type="Proteomes" id="UP000664521">
    <property type="component" value="Unassembled WGS sequence"/>
</dbReference>
<feature type="region of interest" description="Disordered" evidence="1">
    <location>
        <begin position="761"/>
        <end position="781"/>
    </location>
</feature>
<keyword evidence="3" id="KW-1185">Reference proteome</keyword>
<proteinExistence type="predicted"/>
<gene>
    <name evidence="2" type="ORF">HETSPECPRED_006967</name>
</gene>
<evidence type="ECO:0000313" key="2">
    <source>
        <dbReference type="EMBL" id="CAF9906828.1"/>
    </source>
</evidence>
<evidence type="ECO:0000256" key="1">
    <source>
        <dbReference type="SAM" id="MobiDB-lite"/>
    </source>
</evidence>
<accession>A0A8H3EK42</accession>
<protein>
    <submittedName>
        <fullName evidence="2">Uncharacterized protein</fullName>
    </submittedName>
</protein>
<feature type="region of interest" description="Disordered" evidence="1">
    <location>
        <begin position="567"/>
        <end position="588"/>
    </location>
</feature>
<organism evidence="2 3">
    <name type="scientific">Heterodermia speciosa</name>
    <dbReference type="NCBI Taxonomy" id="116794"/>
    <lineage>
        <taxon>Eukaryota</taxon>
        <taxon>Fungi</taxon>
        <taxon>Dikarya</taxon>
        <taxon>Ascomycota</taxon>
        <taxon>Pezizomycotina</taxon>
        <taxon>Lecanoromycetes</taxon>
        <taxon>OSLEUM clade</taxon>
        <taxon>Lecanoromycetidae</taxon>
        <taxon>Caliciales</taxon>
        <taxon>Physciaceae</taxon>
        <taxon>Heterodermia</taxon>
    </lineage>
</organism>
<dbReference type="EMBL" id="CAJPDS010000005">
    <property type="protein sequence ID" value="CAF9906828.1"/>
    <property type="molecule type" value="Genomic_DNA"/>
</dbReference>
<sequence>MSALDIISTLNIIINLGLDIKARFESLNQAADEINLLNIKLRLLCKLFEDRGNDDIITTHLSEIAMIVDIVQSIAQSYTKCAKALGVEITVTNTATTRPEARGKKYVKRLWAFYKIPDLLDEIQRKAEQLEKVYGAVSTMLLYDIRTQQRRSSETGIIESTPVAKNPTIHEHLLEVALSTEFASIDLMVGNLMKECKLLRQRLQDVTLCSDTSAVEDYQEQHPEGASFWRDRFQKDELCASALRYETLYVSWARFVHEIETSFVLKKVPTGIFDPRNINLVREQGSRYRIDQNGMRCLSTIRPLWLPALRSALDPLHKGYVKPRNFFNVLHDSSVSDTLRRITLESAGYGILVECERASGDLPLPAAIESPSDHVGWITAQIVAVPTSNELGIVTERDSIGSSSELLFTYFKDTIQDVHVYVRYLETSQIERKSLSKQVRPIGGISIGAPLSIRHELKSGGHAWSCDLHITEFKACYGGQYIITTGVDSSAIEFSTRPLKNCFDKILRDDDNSSFSAALEFDYNLLGPSKVFTDPPKIGEKVQIEHDGFWYDARVTAVDGDEIEYIDWDDPTNTTQAPDDSQEDENDSDSLFFSEEQLIKLGKGSRRLWRPWRRNVQRYDVRPYRCFHIGDSIEAPVMYPDFRFHYHTIDTSHLYLPARIVDVQGDKYVIRFSPALSAHAWWPGRMPKGQRIDLVPGLGIRVENPFDFDRVTVDMDWVRPFSAGPRPVLGVQSIKPSGWNLFQGVHLGNLEDLLERSLWRNNHDPKRTGGQRDPSLFVNEE</sequence>
<reference evidence="2" key="1">
    <citation type="submission" date="2021-03" db="EMBL/GenBank/DDBJ databases">
        <authorList>
            <person name="Tagirdzhanova G."/>
        </authorList>
    </citation>
    <scope>NUCLEOTIDE SEQUENCE</scope>
</reference>
<evidence type="ECO:0000313" key="3">
    <source>
        <dbReference type="Proteomes" id="UP000664521"/>
    </source>
</evidence>
<dbReference type="OrthoDB" id="5374688at2759"/>
<comment type="caution">
    <text evidence="2">The sequence shown here is derived from an EMBL/GenBank/DDBJ whole genome shotgun (WGS) entry which is preliminary data.</text>
</comment>